<dbReference type="Pfam" id="PF00172">
    <property type="entry name" value="Zn_clus"/>
    <property type="match status" value="1"/>
</dbReference>
<feature type="transmembrane region" description="Helical" evidence="9">
    <location>
        <begin position="795"/>
        <end position="817"/>
    </location>
</feature>
<name>A0ABP9ZCD8_9FUNG</name>
<dbReference type="PANTHER" id="PTHR12385:SF4">
    <property type="entry name" value="PROTEIN PNS1"/>
    <property type="match status" value="1"/>
</dbReference>
<keyword evidence="5 9" id="KW-0812">Transmembrane</keyword>
<feature type="transmembrane region" description="Helical" evidence="9">
    <location>
        <begin position="960"/>
        <end position="980"/>
    </location>
</feature>
<dbReference type="CDD" id="cd12148">
    <property type="entry name" value="fungal_TF_MHR"/>
    <property type="match status" value="1"/>
</dbReference>
<feature type="transmembrane region" description="Helical" evidence="9">
    <location>
        <begin position="823"/>
        <end position="841"/>
    </location>
</feature>
<evidence type="ECO:0000313" key="12">
    <source>
        <dbReference type="Proteomes" id="UP001473302"/>
    </source>
</evidence>
<dbReference type="Gene3D" id="4.10.240.10">
    <property type="entry name" value="Zn(2)-C6 fungal-type DNA-binding domain"/>
    <property type="match status" value="1"/>
</dbReference>
<accession>A0ABP9ZCD8</accession>
<organism evidence="11 12">
    <name type="scientific">Mucor flavus</name>
    <dbReference type="NCBI Taxonomy" id="439312"/>
    <lineage>
        <taxon>Eukaryota</taxon>
        <taxon>Fungi</taxon>
        <taxon>Fungi incertae sedis</taxon>
        <taxon>Mucoromycota</taxon>
        <taxon>Mucoromycotina</taxon>
        <taxon>Mucoromycetes</taxon>
        <taxon>Mucorales</taxon>
        <taxon>Mucorineae</taxon>
        <taxon>Mucoraceae</taxon>
        <taxon>Mucor</taxon>
    </lineage>
</organism>
<feature type="transmembrane region" description="Helical" evidence="9">
    <location>
        <begin position="1052"/>
        <end position="1078"/>
    </location>
</feature>
<feature type="transmembrane region" description="Helical" evidence="9">
    <location>
        <begin position="743"/>
        <end position="764"/>
    </location>
</feature>
<comment type="function">
    <text evidence="1">Probably involved in transport through the plasma membrane.</text>
</comment>
<sequence>MASKRKVSCLPCRLKKVKCNGEKPCQRCVDKETECTYLKPGAVGRPPKNAVVNKLVLSKNTSSFCREFIFEHISLMPVLTPTRYIQDSNQMNLSHHLNCIFRAYFKRNTRRIVDCEFAEITPKIRIYDLTHYFTWMGADMANILIRRISKLKLTYYSDLEFSNTALAYDCAISFFDPPAEDSLSINPLNSLPPEQAIKLIECFFNIHPYAFVLSKTMVLQLYWTDTIDPLLLTVIYGTTIFKSQLLEGKPLELWDALNKKKRNPFLDYAHVLLSKLNAEATLSRYQAIVLLALFEVTFGFPKRGMTLFGVSFMMATGLGLFDNTLPAGLNQVEKELLEVTFWAAYENTIRGCVELEQIPRIALAHHIHPLPPINAKKSKSIQYDIDNDHPKQLKSCNYLIETFYIKAVISRISCQLIMQLPTKNNLPIEAMPFFEDKSKEQDNSDIEAGIEKVLQEFKDFNQNNKSSFSPLQDYTLELYRLFYTICLRFKRTSLRTLNFSLHQRHLPDKLDLTDVNNVISLHRVLPDAITVVQITLDYLSDPSCLNEEKCVVLPRGIIVSSLDAAAQVLMYSYKLEQSQDTRHYLDVILNVLGEDIIWGDWGTADILKRAIQDFLSEHPPSLEETPQSIFTSFDWMTSLMQPNNYLQYPFVADNEPWVLDVNNALLPQSNSITFDPLHFESLFNEDQQQYYPPPPNGQYNTQISPDQEQGSYSVPPPPFTEQPLKPYTEGPDHIKPASGWNDVWAIVLWLCNVGAFIGLSVVGLRTFRGYQNSYDSVPSQNQYSGLTFDTTTFKIFGLAAVVGFGLIYFGVTIYYFVMHYYSAAIVFLIFACLYVACFFWWRSRIPFATIMLQTIVGITRKYPSTIVIGIISLIVQTAFSFWFMLTVIGVYQTWYSSADNNSKLNCAMVFLVFSFYWTSQVITYVTHVILAGVFATVYFLNDGIQHPIWGSAKRALTTSFGSICFGALLIALVNMIRYFLQIARANADNAALAFLICIIQCIVNCAAGLFEWFTYYAFSGVAIYGKPFIPTAKKTWTMVKDRGIEAMINDNLIGNVLFMGGLLVGVLCGLLGFIYLQLSNPAYNQDGGMTPVVVMMCFLIGSSMFSTIATVISSGVATTFVCLAEDPEALRRSKPELFEKIRETWPRIAQGV</sequence>
<dbReference type="EMBL" id="BAABUK010000034">
    <property type="protein sequence ID" value="GAA5816699.1"/>
    <property type="molecule type" value="Genomic_DNA"/>
</dbReference>
<dbReference type="Proteomes" id="UP001473302">
    <property type="component" value="Unassembled WGS sequence"/>
</dbReference>
<evidence type="ECO:0000256" key="1">
    <source>
        <dbReference type="ARBA" id="ARBA00002957"/>
    </source>
</evidence>
<evidence type="ECO:0000256" key="5">
    <source>
        <dbReference type="ARBA" id="ARBA00022692"/>
    </source>
</evidence>
<feature type="domain" description="Zn(2)-C6 fungal-type" evidence="10">
    <location>
        <begin position="8"/>
        <end position="37"/>
    </location>
</feature>
<dbReference type="PROSITE" id="PS00463">
    <property type="entry name" value="ZN2_CY6_FUNGAL_1"/>
    <property type="match status" value="1"/>
</dbReference>
<evidence type="ECO:0000256" key="6">
    <source>
        <dbReference type="ARBA" id="ARBA00022989"/>
    </source>
</evidence>
<keyword evidence="6 9" id="KW-1133">Transmembrane helix</keyword>
<feature type="transmembrane region" description="Helical" evidence="9">
    <location>
        <begin position="992"/>
        <end position="1018"/>
    </location>
</feature>
<dbReference type="SUPFAM" id="SSF57701">
    <property type="entry name" value="Zn2/Cys6 DNA-binding domain"/>
    <property type="match status" value="1"/>
</dbReference>
<dbReference type="CDD" id="cd00067">
    <property type="entry name" value="GAL4"/>
    <property type="match status" value="1"/>
</dbReference>
<feature type="compositionally biased region" description="Polar residues" evidence="8">
    <location>
        <begin position="701"/>
        <end position="712"/>
    </location>
</feature>
<evidence type="ECO:0000256" key="3">
    <source>
        <dbReference type="ARBA" id="ARBA00007168"/>
    </source>
</evidence>
<reference evidence="11 12" key="1">
    <citation type="submission" date="2024-04" db="EMBL/GenBank/DDBJ databases">
        <title>genome sequences of Mucor flavus KT1a and Helicostylum pulchrum KT1b strains isolated from the surface of a dry-aged beef.</title>
        <authorList>
            <person name="Toyotome T."/>
            <person name="Hosono M."/>
            <person name="Torimaru M."/>
            <person name="Fukuda K."/>
            <person name="Mikami N."/>
        </authorList>
    </citation>
    <scope>NUCLEOTIDE SEQUENCE [LARGE SCALE GENOMIC DNA]</scope>
    <source>
        <strain evidence="11 12">KT1a</strain>
    </source>
</reference>
<feature type="region of interest" description="Disordered" evidence="8">
    <location>
        <begin position="690"/>
        <end position="713"/>
    </location>
</feature>
<feature type="transmembrane region" description="Helical" evidence="9">
    <location>
        <begin position="915"/>
        <end position="940"/>
    </location>
</feature>
<evidence type="ECO:0000256" key="9">
    <source>
        <dbReference type="SAM" id="Phobius"/>
    </source>
</evidence>
<dbReference type="PROSITE" id="PS50048">
    <property type="entry name" value="ZN2_CY6_FUNGAL_2"/>
    <property type="match status" value="1"/>
</dbReference>
<comment type="caution">
    <text evidence="11">The sequence shown here is derived from an EMBL/GenBank/DDBJ whole genome shotgun (WGS) entry which is preliminary data.</text>
</comment>
<evidence type="ECO:0000313" key="11">
    <source>
        <dbReference type="EMBL" id="GAA5816699.1"/>
    </source>
</evidence>
<comment type="similarity">
    <text evidence="3">Belongs to the CTL (choline transporter-like) family.</text>
</comment>
<comment type="subcellular location">
    <subcellularLocation>
        <location evidence="2">Membrane</location>
        <topology evidence="2">Multi-pass membrane protein</topology>
    </subcellularLocation>
</comment>
<evidence type="ECO:0000256" key="2">
    <source>
        <dbReference type="ARBA" id="ARBA00004141"/>
    </source>
</evidence>
<dbReference type="Pfam" id="PF04515">
    <property type="entry name" value="Choline_transpo"/>
    <property type="match status" value="1"/>
</dbReference>
<dbReference type="InterPro" id="IPR001138">
    <property type="entry name" value="Zn2Cys6_DnaBD"/>
</dbReference>
<keyword evidence="12" id="KW-1185">Reference proteome</keyword>
<feature type="transmembrane region" description="Helical" evidence="9">
    <location>
        <begin position="862"/>
        <end position="895"/>
    </location>
</feature>
<dbReference type="PANTHER" id="PTHR12385">
    <property type="entry name" value="CHOLINE TRANSPORTER-LIKE (SLC FAMILY 44)"/>
    <property type="match status" value="1"/>
</dbReference>
<feature type="transmembrane region" description="Helical" evidence="9">
    <location>
        <begin position="1098"/>
        <end position="1124"/>
    </location>
</feature>
<evidence type="ECO:0000256" key="8">
    <source>
        <dbReference type="SAM" id="MobiDB-lite"/>
    </source>
</evidence>
<gene>
    <name evidence="11" type="ORF">MFLAVUS_010231</name>
</gene>
<protein>
    <recommendedName>
        <fullName evidence="4">Protein PNS1</fullName>
    </recommendedName>
</protein>
<dbReference type="InterPro" id="IPR007603">
    <property type="entry name" value="Choline_transptr-like"/>
</dbReference>
<evidence type="ECO:0000256" key="4">
    <source>
        <dbReference type="ARBA" id="ARBA00015388"/>
    </source>
</evidence>
<dbReference type="SMART" id="SM00066">
    <property type="entry name" value="GAL4"/>
    <property type="match status" value="1"/>
</dbReference>
<proteinExistence type="inferred from homology"/>
<evidence type="ECO:0000259" key="10">
    <source>
        <dbReference type="PROSITE" id="PS50048"/>
    </source>
</evidence>
<keyword evidence="7 9" id="KW-0472">Membrane</keyword>
<evidence type="ECO:0000256" key="7">
    <source>
        <dbReference type="ARBA" id="ARBA00023136"/>
    </source>
</evidence>
<dbReference type="InterPro" id="IPR036864">
    <property type="entry name" value="Zn2-C6_fun-type_DNA-bd_sf"/>
</dbReference>